<name>A0A8S5VGV2_9CAUD</name>
<protein>
    <submittedName>
        <fullName evidence="1">Uncharacterized protein</fullName>
    </submittedName>
</protein>
<evidence type="ECO:0000313" key="1">
    <source>
        <dbReference type="EMBL" id="DAG06002.1"/>
    </source>
</evidence>
<proteinExistence type="predicted"/>
<dbReference type="EMBL" id="BK016265">
    <property type="protein sequence ID" value="DAG06002.1"/>
    <property type="molecule type" value="Genomic_DNA"/>
</dbReference>
<organism evidence="1">
    <name type="scientific">Myoviridae sp. ctkfK18</name>
    <dbReference type="NCBI Taxonomy" id="2825165"/>
    <lineage>
        <taxon>Viruses</taxon>
        <taxon>Duplodnaviria</taxon>
        <taxon>Heunggongvirae</taxon>
        <taxon>Uroviricota</taxon>
        <taxon>Caudoviricetes</taxon>
    </lineage>
</organism>
<sequence>MKILCIKIKHKLHYDNTLSKYNKYRCKTFKLLNA</sequence>
<accession>A0A8S5VGV2</accession>
<reference evidence="1" key="1">
    <citation type="journal article" date="2021" name="Proc. Natl. Acad. Sci. U.S.A.">
        <title>A Catalog of Tens of Thousands of Viruses from Human Metagenomes Reveals Hidden Associations with Chronic Diseases.</title>
        <authorList>
            <person name="Tisza M.J."/>
            <person name="Buck C.B."/>
        </authorList>
    </citation>
    <scope>NUCLEOTIDE SEQUENCE</scope>
    <source>
        <strain evidence="1">CtkfK18</strain>
    </source>
</reference>